<evidence type="ECO:0000313" key="1">
    <source>
        <dbReference type="EMBL" id="KAG1798119.1"/>
    </source>
</evidence>
<dbReference type="AlphaFoldDB" id="A0A9P7IZY5"/>
<protein>
    <submittedName>
        <fullName evidence="1">Uncharacterized protein</fullName>
    </submittedName>
</protein>
<dbReference type="GeneID" id="64603698"/>
<dbReference type="EMBL" id="JABBWE010000014">
    <property type="protein sequence ID" value="KAG1798119.1"/>
    <property type="molecule type" value="Genomic_DNA"/>
</dbReference>
<accession>A0A9P7IZY5</accession>
<comment type="caution">
    <text evidence="1">The sequence shown here is derived from an EMBL/GenBank/DDBJ whole genome shotgun (WGS) entry which is preliminary data.</text>
</comment>
<dbReference type="OrthoDB" id="2423195at2759"/>
<evidence type="ECO:0000313" key="2">
    <source>
        <dbReference type="Proteomes" id="UP000719766"/>
    </source>
</evidence>
<gene>
    <name evidence="1" type="ORF">HD556DRAFT_221369</name>
</gene>
<proteinExistence type="predicted"/>
<sequence length="85" mass="9849">MSRAERQNLHHFWVENTRIELAETQTGEFARLRELHEGILRECNEGQEEVHRNLLRNIDIIGCTTTGAAKLAWSHKCSPCLHIDN</sequence>
<dbReference type="RefSeq" id="XP_041162930.1">
    <property type="nucleotide sequence ID" value="XM_041309934.1"/>
</dbReference>
<reference evidence="1" key="1">
    <citation type="journal article" date="2020" name="New Phytol.">
        <title>Comparative genomics reveals dynamic genome evolution in host specialist ectomycorrhizal fungi.</title>
        <authorList>
            <person name="Lofgren L.A."/>
            <person name="Nguyen N.H."/>
            <person name="Vilgalys R."/>
            <person name="Ruytinx J."/>
            <person name="Liao H.L."/>
            <person name="Branco S."/>
            <person name="Kuo A."/>
            <person name="LaButti K."/>
            <person name="Lipzen A."/>
            <person name="Andreopoulos W."/>
            <person name="Pangilinan J."/>
            <person name="Riley R."/>
            <person name="Hundley H."/>
            <person name="Na H."/>
            <person name="Barry K."/>
            <person name="Grigoriev I.V."/>
            <person name="Stajich J.E."/>
            <person name="Kennedy P.G."/>
        </authorList>
    </citation>
    <scope>NUCLEOTIDE SEQUENCE</scope>
    <source>
        <strain evidence="1">S12</strain>
    </source>
</reference>
<name>A0A9P7IZY5_9AGAM</name>
<dbReference type="Proteomes" id="UP000719766">
    <property type="component" value="Unassembled WGS sequence"/>
</dbReference>
<keyword evidence="2" id="KW-1185">Reference proteome</keyword>
<organism evidence="1 2">
    <name type="scientific">Suillus plorans</name>
    <dbReference type="NCBI Taxonomy" id="116603"/>
    <lineage>
        <taxon>Eukaryota</taxon>
        <taxon>Fungi</taxon>
        <taxon>Dikarya</taxon>
        <taxon>Basidiomycota</taxon>
        <taxon>Agaricomycotina</taxon>
        <taxon>Agaricomycetes</taxon>
        <taxon>Agaricomycetidae</taxon>
        <taxon>Boletales</taxon>
        <taxon>Suillineae</taxon>
        <taxon>Suillaceae</taxon>
        <taxon>Suillus</taxon>
    </lineage>
</organism>